<dbReference type="EnsemblPlants" id="EMT05800">
    <property type="protein sequence ID" value="EMT05800"/>
    <property type="gene ID" value="F775_23756"/>
</dbReference>
<dbReference type="AlphaFoldDB" id="M8AVX2"/>
<accession>M8AVX2</accession>
<name>M8AVX2_AEGTA</name>
<sequence>MPEKAPSRAILASVLYARAKSLQDQFPSLITAKEKDQSDDETNFLASDQMTDDASPAQLEVPQPAAIHLTAEQMIYLERVVADRSIATQMYANCILLYVCA</sequence>
<protein>
    <submittedName>
        <fullName evidence="1">Uncharacterized protein</fullName>
    </submittedName>
</protein>
<evidence type="ECO:0000313" key="1">
    <source>
        <dbReference type="EnsemblPlants" id="EMT05800"/>
    </source>
</evidence>
<reference evidence="1" key="1">
    <citation type="submission" date="2015-06" db="UniProtKB">
        <authorList>
            <consortium name="EnsemblPlants"/>
        </authorList>
    </citation>
    <scope>IDENTIFICATION</scope>
</reference>
<organism evidence="1">
    <name type="scientific">Aegilops tauschii</name>
    <name type="common">Tausch's goatgrass</name>
    <name type="synonym">Aegilops squarrosa</name>
    <dbReference type="NCBI Taxonomy" id="37682"/>
    <lineage>
        <taxon>Eukaryota</taxon>
        <taxon>Viridiplantae</taxon>
        <taxon>Streptophyta</taxon>
        <taxon>Embryophyta</taxon>
        <taxon>Tracheophyta</taxon>
        <taxon>Spermatophyta</taxon>
        <taxon>Magnoliopsida</taxon>
        <taxon>Liliopsida</taxon>
        <taxon>Poales</taxon>
        <taxon>Poaceae</taxon>
        <taxon>BOP clade</taxon>
        <taxon>Pooideae</taxon>
        <taxon>Triticodae</taxon>
        <taxon>Triticeae</taxon>
        <taxon>Triticinae</taxon>
        <taxon>Aegilops</taxon>
    </lineage>
</organism>
<proteinExistence type="predicted"/>